<name>A0A540V1M2_9BACL</name>
<feature type="domain" description="PepSY" evidence="2">
    <location>
        <begin position="129"/>
        <end position="187"/>
    </location>
</feature>
<comment type="caution">
    <text evidence="3">The sequence shown here is derived from an EMBL/GenBank/DDBJ whole genome shotgun (WGS) entry which is preliminary data.</text>
</comment>
<feature type="domain" description="PepSY" evidence="2">
    <location>
        <begin position="54"/>
        <end position="110"/>
    </location>
</feature>
<evidence type="ECO:0000256" key="1">
    <source>
        <dbReference type="SAM" id="SignalP"/>
    </source>
</evidence>
<keyword evidence="1" id="KW-0732">Signal</keyword>
<gene>
    <name evidence="3" type="ORF">FKZ59_09085</name>
</gene>
<accession>A0A540V1M2</accession>
<dbReference type="OrthoDB" id="5361545at2"/>
<dbReference type="PROSITE" id="PS51257">
    <property type="entry name" value="PROKAR_LIPOPROTEIN"/>
    <property type="match status" value="1"/>
</dbReference>
<dbReference type="EMBL" id="VIGD01000010">
    <property type="protein sequence ID" value="TQE90649.1"/>
    <property type="molecule type" value="Genomic_DNA"/>
</dbReference>
<reference evidence="3 4" key="1">
    <citation type="submission" date="2019-06" db="EMBL/GenBank/DDBJ databases">
        <title>Genome sequence of Ureibacillus terrenus.</title>
        <authorList>
            <person name="Maclea K.S."/>
            <person name="Simoes M."/>
        </authorList>
    </citation>
    <scope>NUCLEOTIDE SEQUENCE [LARGE SCALE GENOMIC DNA]</scope>
    <source>
        <strain evidence="3 4">ATCC BAA-384</strain>
    </source>
</reference>
<dbReference type="Pfam" id="PF03413">
    <property type="entry name" value="PepSY"/>
    <property type="match status" value="2"/>
</dbReference>
<dbReference type="Proteomes" id="UP000315753">
    <property type="component" value="Unassembled WGS sequence"/>
</dbReference>
<dbReference type="RefSeq" id="WP_141602442.1">
    <property type="nucleotide sequence ID" value="NZ_JARMSB010000021.1"/>
</dbReference>
<evidence type="ECO:0000259" key="2">
    <source>
        <dbReference type="Pfam" id="PF03413"/>
    </source>
</evidence>
<feature type="signal peptide" evidence="1">
    <location>
        <begin position="1"/>
        <end position="15"/>
    </location>
</feature>
<dbReference type="Gene3D" id="3.10.450.40">
    <property type="match status" value="2"/>
</dbReference>
<protein>
    <recommendedName>
        <fullName evidence="2">PepSY domain-containing protein</fullName>
    </recommendedName>
</protein>
<dbReference type="InterPro" id="IPR025711">
    <property type="entry name" value="PepSY"/>
</dbReference>
<proteinExistence type="predicted"/>
<evidence type="ECO:0000313" key="3">
    <source>
        <dbReference type="EMBL" id="TQE90649.1"/>
    </source>
</evidence>
<evidence type="ECO:0000313" key="4">
    <source>
        <dbReference type="Proteomes" id="UP000315753"/>
    </source>
</evidence>
<organism evidence="3 4">
    <name type="scientific">Ureibacillus terrenus</name>
    <dbReference type="NCBI Taxonomy" id="118246"/>
    <lineage>
        <taxon>Bacteria</taxon>
        <taxon>Bacillati</taxon>
        <taxon>Bacillota</taxon>
        <taxon>Bacilli</taxon>
        <taxon>Bacillales</taxon>
        <taxon>Caryophanaceae</taxon>
        <taxon>Ureibacillus</taxon>
    </lineage>
</organism>
<keyword evidence="4" id="KW-1185">Reference proteome</keyword>
<sequence length="192" mass="20942">MKKIMITGFALFLLAACGTDTIKDNEGTQPVAVDNTVNEPATNGTSGDVANPAVSMREAAEAFLKAYPDAKIESIDLDADFGRLRYEIEAFDSAKDYEVEIDATTKVLNVKEVEANRDREEALDLSSVIEPKEAIEKASAQNEAKGFSPKGWTLEAELGKPVYTIEYKKGLKELEIKVDATTGEILEADMDD</sequence>
<dbReference type="AlphaFoldDB" id="A0A540V1M2"/>
<dbReference type="SUPFAM" id="SSF160574">
    <property type="entry name" value="BT0923-like"/>
    <property type="match status" value="1"/>
</dbReference>
<feature type="chain" id="PRO_5039695243" description="PepSY domain-containing protein" evidence="1">
    <location>
        <begin position="16"/>
        <end position="192"/>
    </location>
</feature>